<name>A0A1A9AC95_9ACTN</name>
<evidence type="ECO:0000256" key="1">
    <source>
        <dbReference type="ARBA" id="ARBA00021948"/>
    </source>
</evidence>
<sequence>MTRTRPPHRISAEALALAVFAQPGSGARFDWGLTGAAELGRVCAALVVVDVLSFTTAVEVAVGRGMRVHPFPWGEQAADYARRVGAVAAVGRRQMTPEHPWSLSPAALRNAPVVADLVLPSPNGSAISAAASATGLPVVAACLRNARAVGRWLRAEGYGSTDSPVGVVAAGERWPDGSLRPCVEDQLGAASVLDALSGVPGGLSVEAAMALAALASTPDVPAAVRGCVSGRELVESGFAGDVEVAVQVGVSDVVPVLRQGYFVAG</sequence>
<dbReference type="InterPro" id="IPR005238">
    <property type="entry name" value="ComB-like"/>
</dbReference>
<dbReference type="EMBL" id="LT594324">
    <property type="protein sequence ID" value="SBT53727.1"/>
    <property type="molecule type" value="Genomic_DNA"/>
</dbReference>
<reference evidence="2 3" key="1">
    <citation type="submission" date="2016-06" db="EMBL/GenBank/DDBJ databases">
        <authorList>
            <person name="Kjaerup R.B."/>
            <person name="Dalgaard T.S."/>
            <person name="Juul-Madsen H.R."/>
        </authorList>
    </citation>
    <scope>NUCLEOTIDE SEQUENCE [LARGE SCALE GENOMIC DNA]</scope>
    <source>
        <strain evidence="2 3">DSM 45248</strain>
    </source>
</reference>
<dbReference type="Pfam" id="PF04029">
    <property type="entry name" value="2-ph_phosp"/>
    <property type="match status" value="1"/>
</dbReference>
<evidence type="ECO:0000313" key="3">
    <source>
        <dbReference type="Proteomes" id="UP000198765"/>
    </source>
</evidence>
<dbReference type="InterPro" id="IPR036702">
    <property type="entry name" value="ComB-like_sf"/>
</dbReference>
<dbReference type="SUPFAM" id="SSF142823">
    <property type="entry name" value="ComB-like"/>
    <property type="match status" value="1"/>
</dbReference>
<dbReference type="GO" id="GO:0050532">
    <property type="term" value="F:2-phosphosulfolactate phosphatase activity"/>
    <property type="evidence" value="ECO:0007669"/>
    <property type="project" value="InterPro"/>
</dbReference>
<organism evidence="2 3">
    <name type="scientific">Micromonospora narathiwatensis</name>
    <dbReference type="NCBI Taxonomy" id="299146"/>
    <lineage>
        <taxon>Bacteria</taxon>
        <taxon>Bacillati</taxon>
        <taxon>Actinomycetota</taxon>
        <taxon>Actinomycetes</taxon>
        <taxon>Micromonosporales</taxon>
        <taxon>Micromonosporaceae</taxon>
        <taxon>Micromonospora</taxon>
    </lineage>
</organism>
<evidence type="ECO:0000313" key="2">
    <source>
        <dbReference type="EMBL" id="SBT53727.1"/>
    </source>
</evidence>
<dbReference type="GO" id="GO:0000287">
    <property type="term" value="F:magnesium ion binding"/>
    <property type="evidence" value="ECO:0007669"/>
    <property type="project" value="InterPro"/>
</dbReference>
<accession>A0A1A9AC95</accession>
<protein>
    <recommendedName>
        <fullName evidence="1">Probable 2-phosphosulfolactate phosphatase</fullName>
    </recommendedName>
</protein>
<dbReference type="PATRIC" id="fig|299146.4.peg.5089"/>
<dbReference type="AlphaFoldDB" id="A0A1A9AC95"/>
<dbReference type="Proteomes" id="UP000198765">
    <property type="component" value="Chromosome I"/>
</dbReference>
<keyword evidence="3" id="KW-1185">Reference proteome</keyword>
<dbReference type="Gene3D" id="3.90.1560.10">
    <property type="entry name" value="ComB-like"/>
    <property type="match status" value="1"/>
</dbReference>
<proteinExistence type="predicted"/>
<gene>
    <name evidence="2" type="ORF">GA0070621_4929</name>
</gene>